<accession>A0ACB7XMR9</accession>
<reference evidence="1 2" key="1">
    <citation type="journal article" date="2021" name="Hortic Res">
        <title>High-quality reference genome and annotation aids understanding of berry development for evergreen blueberry (Vaccinium darrowii).</title>
        <authorList>
            <person name="Yu J."/>
            <person name="Hulse-Kemp A.M."/>
            <person name="Babiker E."/>
            <person name="Staton M."/>
        </authorList>
    </citation>
    <scope>NUCLEOTIDE SEQUENCE [LARGE SCALE GENOMIC DNA]</scope>
    <source>
        <strain evidence="2">cv. NJ 8807/NJ 8810</strain>
        <tissue evidence="1">Young leaf</tissue>
    </source>
</reference>
<dbReference type="EMBL" id="CM037151">
    <property type="protein sequence ID" value="KAH7842237.1"/>
    <property type="molecule type" value="Genomic_DNA"/>
</dbReference>
<keyword evidence="2" id="KW-1185">Reference proteome</keyword>
<evidence type="ECO:0000313" key="1">
    <source>
        <dbReference type="EMBL" id="KAH7842237.1"/>
    </source>
</evidence>
<protein>
    <submittedName>
        <fullName evidence="1">Uncharacterized protein</fullName>
    </submittedName>
</protein>
<dbReference type="Proteomes" id="UP000828048">
    <property type="component" value="Chromosome 1"/>
</dbReference>
<name>A0ACB7XMR9_9ERIC</name>
<comment type="caution">
    <text evidence="1">The sequence shown here is derived from an EMBL/GenBank/DDBJ whole genome shotgun (WGS) entry which is preliminary data.</text>
</comment>
<evidence type="ECO:0000313" key="2">
    <source>
        <dbReference type="Proteomes" id="UP000828048"/>
    </source>
</evidence>
<sequence length="106" mass="11786">MALTTMQGTGAEGAPVVSEYIVKKIPVPVRDFISPPNMIVIWSFDVNKLAKVDEIRGGFSWCKYSRGTVLRLPLESPAFCAVYLPSILTTHLFNIFPNAFKPKVLE</sequence>
<organism evidence="1 2">
    <name type="scientific">Vaccinium darrowii</name>
    <dbReference type="NCBI Taxonomy" id="229202"/>
    <lineage>
        <taxon>Eukaryota</taxon>
        <taxon>Viridiplantae</taxon>
        <taxon>Streptophyta</taxon>
        <taxon>Embryophyta</taxon>
        <taxon>Tracheophyta</taxon>
        <taxon>Spermatophyta</taxon>
        <taxon>Magnoliopsida</taxon>
        <taxon>eudicotyledons</taxon>
        <taxon>Gunneridae</taxon>
        <taxon>Pentapetalae</taxon>
        <taxon>asterids</taxon>
        <taxon>Ericales</taxon>
        <taxon>Ericaceae</taxon>
        <taxon>Vaccinioideae</taxon>
        <taxon>Vaccinieae</taxon>
        <taxon>Vaccinium</taxon>
    </lineage>
</organism>
<proteinExistence type="predicted"/>
<gene>
    <name evidence="1" type="ORF">Vadar_003087</name>
</gene>